<sequence>MSSGSPSRARGRRDERADERYMGATTQYTCWLRCGAVVIDRMRWWWWWSTEAWEAPRTSRGGMDWGEIYACSGSSSSFRHPSMVRAPRRSLTEWEVGYIHALDTGDFLFPLWCPRSPGPSSRWLPIHRLISLAPSIIGEATVSQSSAPLQRQPPECHIASGTSVAQDVSTRRQLTTMPPEKTNASQWRPLHRRL</sequence>
<feature type="region of interest" description="Disordered" evidence="1">
    <location>
        <begin position="174"/>
        <end position="194"/>
    </location>
</feature>
<dbReference type="EMBL" id="MCFA01000097">
    <property type="protein sequence ID" value="ORY08677.1"/>
    <property type="molecule type" value="Genomic_DNA"/>
</dbReference>
<keyword evidence="3" id="KW-1185">Reference proteome</keyword>
<feature type="compositionally biased region" description="Polar residues" evidence="1">
    <location>
        <begin position="174"/>
        <end position="186"/>
    </location>
</feature>
<evidence type="ECO:0000313" key="3">
    <source>
        <dbReference type="Proteomes" id="UP000193144"/>
    </source>
</evidence>
<reference evidence="2 3" key="1">
    <citation type="submission" date="2016-07" db="EMBL/GenBank/DDBJ databases">
        <title>Pervasive Adenine N6-methylation of Active Genes in Fungi.</title>
        <authorList>
            <consortium name="DOE Joint Genome Institute"/>
            <person name="Mondo S.J."/>
            <person name="Dannebaum R.O."/>
            <person name="Kuo R.C."/>
            <person name="Labutti K."/>
            <person name="Haridas S."/>
            <person name="Kuo A."/>
            <person name="Salamov A."/>
            <person name="Ahrendt S.R."/>
            <person name="Lipzen A."/>
            <person name="Sullivan W."/>
            <person name="Andreopoulos W.B."/>
            <person name="Clum A."/>
            <person name="Lindquist E."/>
            <person name="Daum C."/>
            <person name="Ramamoorthy G.K."/>
            <person name="Gryganskyi A."/>
            <person name="Culley D."/>
            <person name="Magnuson J.K."/>
            <person name="James T.Y."/>
            <person name="O'Malley M.A."/>
            <person name="Stajich J.E."/>
            <person name="Spatafora J.W."/>
            <person name="Visel A."/>
            <person name="Grigoriev I.V."/>
        </authorList>
    </citation>
    <scope>NUCLEOTIDE SEQUENCE [LARGE SCALE GENOMIC DNA]</scope>
    <source>
        <strain evidence="2 3">CBS 115471</strain>
    </source>
</reference>
<gene>
    <name evidence="2" type="ORF">BCR34DRAFT_391643</name>
</gene>
<evidence type="ECO:0000313" key="2">
    <source>
        <dbReference type="EMBL" id="ORY08677.1"/>
    </source>
</evidence>
<name>A0A1Y1ZFD5_9PLEO</name>
<protein>
    <submittedName>
        <fullName evidence="2">Uncharacterized protein</fullName>
    </submittedName>
</protein>
<accession>A0A1Y1ZFD5</accession>
<evidence type="ECO:0000256" key="1">
    <source>
        <dbReference type="SAM" id="MobiDB-lite"/>
    </source>
</evidence>
<dbReference type="Proteomes" id="UP000193144">
    <property type="component" value="Unassembled WGS sequence"/>
</dbReference>
<organism evidence="2 3">
    <name type="scientific">Clohesyomyces aquaticus</name>
    <dbReference type="NCBI Taxonomy" id="1231657"/>
    <lineage>
        <taxon>Eukaryota</taxon>
        <taxon>Fungi</taxon>
        <taxon>Dikarya</taxon>
        <taxon>Ascomycota</taxon>
        <taxon>Pezizomycotina</taxon>
        <taxon>Dothideomycetes</taxon>
        <taxon>Pleosporomycetidae</taxon>
        <taxon>Pleosporales</taxon>
        <taxon>Lindgomycetaceae</taxon>
        <taxon>Clohesyomyces</taxon>
    </lineage>
</organism>
<proteinExistence type="predicted"/>
<comment type="caution">
    <text evidence="2">The sequence shown here is derived from an EMBL/GenBank/DDBJ whole genome shotgun (WGS) entry which is preliminary data.</text>
</comment>
<dbReference type="AlphaFoldDB" id="A0A1Y1ZFD5"/>